<dbReference type="OrthoDB" id="775914at2759"/>
<evidence type="ECO:0000256" key="1">
    <source>
        <dbReference type="SAM" id="MobiDB-lite"/>
    </source>
</evidence>
<dbReference type="PANTHER" id="PTHR34461">
    <property type="entry name" value="EXPRESSED PROTEIN"/>
    <property type="match status" value="1"/>
</dbReference>
<comment type="caution">
    <text evidence="2">The sequence shown here is derived from an EMBL/GenBank/DDBJ whole genome shotgun (WGS) entry which is preliminary data.</text>
</comment>
<dbReference type="PANTHER" id="PTHR34461:SF2">
    <property type="entry name" value="EXPRESSED PROTEIN"/>
    <property type="match status" value="1"/>
</dbReference>
<gene>
    <name evidence="2" type="ORF">COCNU_13G007770</name>
</gene>
<keyword evidence="3" id="KW-1185">Reference proteome</keyword>
<sequence length="889" mass="97628">MNTNDDDESLNDVTLKDLQASCKSKKQKVLKSVSSAEVGLKNYSHFDPSQKWKHEHVKPKEEEPDLEEPLITLKIRKKSTADRKQRKHARLFLVSSGSIEAVTAKTCSLSSNDMHGSMPVAQMKASITDRPSKDGAANLHDLKSEAVTVEEDFGGSAKENFIEVEHSLLSSTTYAGSSELVYHFETEIMEPCNLDGQNAVNIATKSTLDIINSSNFHDNSSAELLQKVGEGLNNCFPSSVPDLQRTLHVDSPELLYTIEREILENDSSLHENTIYVPASTVDFIAKFNYCEKSFTEPFRRHGVLDNGGSNSSSNTSTYSCLNEVSTEYMESDQCCLPESDEHNEIRKMDLSGMSNEKLCSSLVSIHKAVPLNSCCSGPACMTIDPGADIPSASSCSSRSMDVKVAEVHASVLGHEDSQSLTHDLPVQQMPICSHIEHVTNDCSLLCKEHDLDEVFNTATDSECCNNSAHHMIAADECSLLCREHDLDEIFNTGIEGDCLGNSAHHSVAGDEQINSNESSSTFIEESSEAYKLYSPQPSHTCCGALAESSRKTELSCSKEEGHAEEETSYSVEISSINDLEELARAPDFQSPKISPPCFSALGGLHYADSLFKATGEFSSFGVEEKLQATKGQPASAEISKLIDAKGQNMGKEHNCDKGLWVDHSPKKLPSSGKEKLCPSLSDIDLYGASQLPKSRKRLWSEKWTKLKTSSSLSGHKEAEALLAPEQMSKKPKNNSHGSLLSVNRGILMSPDASCRSSCSCMKSSTFHQQTEKTIEFSQRQMHDIETIAMKLLKRLKSMKSIVEETLCSESHSSLPSKFAADEIRAAAENASELEKTTRRWLSMMTKDCNRFCKIMRLPENKVTAPVNGVSKKQKKITFADEAGGVLCQG</sequence>
<protein>
    <submittedName>
        <fullName evidence="2">Uncharacterized protein</fullName>
    </submittedName>
</protein>
<name>A0A8K0ITE7_COCNU</name>
<evidence type="ECO:0000313" key="2">
    <source>
        <dbReference type="EMBL" id="KAG1366987.1"/>
    </source>
</evidence>
<proteinExistence type="predicted"/>
<reference evidence="2" key="1">
    <citation type="journal article" date="2017" name="Gigascience">
        <title>The genome draft of coconut (Cocos nucifera).</title>
        <authorList>
            <person name="Xiao Y."/>
            <person name="Xu P."/>
            <person name="Fan H."/>
            <person name="Baudouin L."/>
            <person name="Xia W."/>
            <person name="Bocs S."/>
            <person name="Xu J."/>
            <person name="Li Q."/>
            <person name="Guo A."/>
            <person name="Zhou L."/>
            <person name="Li J."/>
            <person name="Wu Y."/>
            <person name="Ma Z."/>
            <person name="Armero A."/>
            <person name="Issali A.E."/>
            <person name="Liu N."/>
            <person name="Peng M."/>
            <person name="Yang Y."/>
        </authorList>
    </citation>
    <scope>NUCLEOTIDE SEQUENCE</scope>
    <source>
        <tissue evidence="2">Spear leaf of Hainan Tall coconut</tissue>
    </source>
</reference>
<organism evidence="2 3">
    <name type="scientific">Cocos nucifera</name>
    <name type="common">Coconut palm</name>
    <dbReference type="NCBI Taxonomy" id="13894"/>
    <lineage>
        <taxon>Eukaryota</taxon>
        <taxon>Viridiplantae</taxon>
        <taxon>Streptophyta</taxon>
        <taxon>Embryophyta</taxon>
        <taxon>Tracheophyta</taxon>
        <taxon>Spermatophyta</taxon>
        <taxon>Magnoliopsida</taxon>
        <taxon>Liliopsida</taxon>
        <taxon>Arecaceae</taxon>
        <taxon>Arecoideae</taxon>
        <taxon>Cocoseae</taxon>
        <taxon>Attaleinae</taxon>
        <taxon>Cocos</taxon>
    </lineage>
</organism>
<evidence type="ECO:0000313" key="3">
    <source>
        <dbReference type="Proteomes" id="UP000797356"/>
    </source>
</evidence>
<accession>A0A8K0ITE7</accession>
<feature type="region of interest" description="Disordered" evidence="1">
    <location>
        <begin position="46"/>
        <end position="65"/>
    </location>
</feature>
<reference evidence="2" key="2">
    <citation type="submission" date="2019-07" db="EMBL/GenBank/DDBJ databases">
        <authorList>
            <person name="Yang Y."/>
            <person name="Bocs S."/>
            <person name="Baudouin L."/>
        </authorList>
    </citation>
    <scope>NUCLEOTIDE SEQUENCE</scope>
    <source>
        <tissue evidence="2">Spear leaf of Hainan Tall coconut</tissue>
    </source>
</reference>
<dbReference type="EMBL" id="CM017884">
    <property type="protein sequence ID" value="KAG1366987.1"/>
    <property type="molecule type" value="Genomic_DNA"/>
</dbReference>
<dbReference type="AlphaFoldDB" id="A0A8K0ITE7"/>
<dbReference type="Proteomes" id="UP000797356">
    <property type="component" value="Chromosome 13"/>
</dbReference>